<feature type="compositionally biased region" description="Basic and acidic residues" evidence="1">
    <location>
        <begin position="478"/>
        <end position="492"/>
    </location>
</feature>
<evidence type="ECO:0000313" key="2">
    <source>
        <dbReference type="EMBL" id="KIL56890.1"/>
    </source>
</evidence>
<dbReference type="EMBL" id="KN818393">
    <property type="protein sequence ID" value="KIL56890.1"/>
    <property type="molecule type" value="Genomic_DNA"/>
</dbReference>
<dbReference type="AlphaFoldDB" id="A0A0C2S2J8"/>
<keyword evidence="3" id="KW-1185">Reference proteome</keyword>
<sequence>MGGVQSLTSSEGAIAATATLVVAGAVGYGVTTMSQQRSGRKDEGSSSRTGTGSRGKKKKKKQHDGVELDSCRSANESGVATVRSTTEQAETVTVVPFPGVIPGDFDVASTAASISSKGKVKDKGKGKAKQTAGDDGASSATPSESQHPSVLASGSKSKKAKKKKKPSGPASSSNLAPSLVASSSKVSTDVGQSRSAAPDKEENHPLQSSAAAIGLESKAAKSQDNLRSTGSSSTEDEGAKKKSSPGTSTIGVRTMPGVVPVPVIVHPLRGYVSSHDTDSSWTHVRRDGGNSKFSHLNQSSTSGISTTEFMTSDAGIGSSVTDDGYPSSPVVERLEDTEDEEVQEEGSGLASGYPRDTTNTQRRPLAERLLPKPRKTGVEDMLETPDHPSLARVMRVRPMSGEKPASGFSWADYEDVHVDEGAGHDADGEDDGWGVVRSRKSKSDRLPASAEANTAAPKSQVEKVSSGAMSKKQRQNAKKREAAKTAKADAEAQRISTLAKHKQQFEKDRTMEQISTTVGKAPSGGMKASVDSNGKLVWD</sequence>
<dbReference type="InParanoid" id="A0A0C2S2J8"/>
<name>A0A0C2S2J8_AMAMK</name>
<feature type="compositionally biased region" description="Polar residues" evidence="1">
    <location>
        <begin position="138"/>
        <end position="148"/>
    </location>
</feature>
<dbReference type="OrthoDB" id="2564465at2759"/>
<evidence type="ECO:0000313" key="3">
    <source>
        <dbReference type="Proteomes" id="UP000054549"/>
    </source>
</evidence>
<feature type="compositionally biased region" description="Basic residues" evidence="1">
    <location>
        <begin position="156"/>
        <end position="166"/>
    </location>
</feature>
<feature type="compositionally biased region" description="Polar residues" evidence="1">
    <location>
        <begin position="72"/>
        <end position="91"/>
    </location>
</feature>
<gene>
    <name evidence="2" type="ORF">M378DRAFT_16664</name>
</gene>
<feature type="region of interest" description="Disordered" evidence="1">
    <location>
        <begin position="516"/>
        <end position="539"/>
    </location>
</feature>
<evidence type="ECO:0000256" key="1">
    <source>
        <dbReference type="SAM" id="MobiDB-lite"/>
    </source>
</evidence>
<feature type="compositionally biased region" description="Acidic residues" evidence="1">
    <location>
        <begin position="335"/>
        <end position="344"/>
    </location>
</feature>
<organism evidence="2 3">
    <name type="scientific">Amanita muscaria (strain Koide BX008)</name>
    <dbReference type="NCBI Taxonomy" id="946122"/>
    <lineage>
        <taxon>Eukaryota</taxon>
        <taxon>Fungi</taxon>
        <taxon>Dikarya</taxon>
        <taxon>Basidiomycota</taxon>
        <taxon>Agaricomycotina</taxon>
        <taxon>Agaricomycetes</taxon>
        <taxon>Agaricomycetidae</taxon>
        <taxon>Agaricales</taxon>
        <taxon>Pluteineae</taxon>
        <taxon>Amanitaceae</taxon>
        <taxon>Amanita</taxon>
    </lineage>
</organism>
<feature type="compositionally biased region" description="Polar residues" evidence="1">
    <location>
        <begin position="291"/>
        <end position="310"/>
    </location>
</feature>
<dbReference type="Proteomes" id="UP000054549">
    <property type="component" value="Unassembled WGS sequence"/>
</dbReference>
<feature type="compositionally biased region" description="Polar residues" evidence="1">
    <location>
        <begin position="174"/>
        <end position="195"/>
    </location>
</feature>
<feature type="region of interest" description="Disordered" evidence="1">
    <location>
        <begin position="419"/>
        <end position="494"/>
    </location>
</feature>
<reference evidence="2 3" key="1">
    <citation type="submission" date="2014-04" db="EMBL/GenBank/DDBJ databases">
        <title>Evolutionary Origins and Diversification of the Mycorrhizal Mutualists.</title>
        <authorList>
            <consortium name="DOE Joint Genome Institute"/>
            <consortium name="Mycorrhizal Genomics Consortium"/>
            <person name="Kohler A."/>
            <person name="Kuo A."/>
            <person name="Nagy L.G."/>
            <person name="Floudas D."/>
            <person name="Copeland A."/>
            <person name="Barry K.W."/>
            <person name="Cichocki N."/>
            <person name="Veneault-Fourrey C."/>
            <person name="LaButti K."/>
            <person name="Lindquist E.A."/>
            <person name="Lipzen A."/>
            <person name="Lundell T."/>
            <person name="Morin E."/>
            <person name="Murat C."/>
            <person name="Riley R."/>
            <person name="Ohm R."/>
            <person name="Sun H."/>
            <person name="Tunlid A."/>
            <person name="Henrissat B."/>
            <person name="Grigoriev I.V."/>
            <person name="Hibbett D.S."/>
            <person name="Martin F."/>
        </authorList>
    </citation>
    <scope>NUCLEOTIDE SEQUENCE [LARGE SCALE GENOMIC DNA]</scope>
    <source>
        <strain evidence="2 3">Koide BX008</strain>
    </source>
</reference>
<accession>A0A0C2S2J8</accession>
<feature type="region of interest" description="Disordered" evidence="1">
    <location>
        <begin position="271"/>
        <end position="393"/>
    </location>
</feature>
<protein>
    <submittedName>
        <fullName evidence="2">Uncharacterized protein</fullName>
    </submittedName>
</protein>
<proteinExistence type="predicted"/>
<dbReference type="HOGENOM" id="CLU_037757_0_0_1"/>
<feature type="compositionally biased region" description="Polar residues" evidence="1">
    <location>
        <begin position="220"/>
        <end position="233"/>
    </location>
</feature>
<feature type="region of interest" description="Disordered" evidence="1">
    <location>
        <begin position="31"/>
        <end position="256"/>
    </location>
</feature>